<feature type="region of interest" description="Disordered" evidence="1">
    <location>
        <begin position="29"/>
        <end position="67"/>
    </location>
</feature>
<feature type="transmembrane region" description="Helical" evidence="2">
    <location>
        <begin position="6"/>
        <end position="22"/>
    </location>
</feature>
<protein>
    <submittedName>
        <fullName evidence="3">Uncharacterized protein</fullName>
    </submittedName>
</protein>
<organism evidence="3 4">
    <name type="scientific">Mycolicibacterium hodleri</name>
    <dbReference type="NCBI Taxonomy" id="49897"/>
    <lineage>
        <taxon>Bacteria</taxon>
        <taxon>Bacillati</taxon>
        <taxon>Actinomycetota</taxon>
        <taxon>Actinomycetes</taxon>
        <taxon>Mycobacteriales</taxon>
        <taxon>Mycobacteriaceae</taxon>
        <taxon>Mycolicibacterium</taxon>
    </lineage>
</organism>
<sequence length="67" mass="7235">MTGLGAAIYFGLFAIAALWLFATSDRFSRSAYEGGDQTQRPERSNSWSTDEDADGSNPLLLSQSASK</sequence>
<keyword evidence="4" id="KW-1185">Reference proteome</keyword>
<evidence type="ECO:0000256" key="2">
    <source>
        <dbReference type="SAM" id="Phobius"/>
    </source>
</evidence>
<gene>
    <name evidence="3" type="ORF">EAH80_30775</name>
</gene>
<name>A0A502DIT5_9MYCO</name>
<keyword evidence="2" id="KW-0812">Transmembrane</keyword>
<dbReference type="AlphaFoldDB" id="A0A502DIT5"/>
<dbReference type="Proteomes" id="UP000320095">
    <property type="component" value="Unassembled WGS sequence"/>
</dbReference>
<dbReference type="EMBL" id="RCZG01000029">
    <property type="protein sequence ID" value="TPG24006.1"/>
    <property type="molecule type" value="Genomic_DNA"/>
</dbReference>
<evidence type="ECO:0000313" key="3">
    <source>
        <dbReference type="EMBL" id="TPG24006.1"/>
    </source>
</evidence>
<keyword evidence="2" id="KW-0472">Membrane</keyword>
<evidence type="ECO:0000313" key="4">
    <source>
        <dbReference type="Proteomes" id="UP000320095"/>
    </source>
</evidence>
<reference evidence="3 4" key="1">
    <citation type="journal article" date="2019" name="Environ. Microbiol.">
        <title>Species interactions and distinct microbial communities in high Arctic permafrost affected cryosols are associated with the CH4 and CO2 gas fluxes.</title>
        <authorList>
            <person name="Altshuler I."/>
            <person name="Hamel J."/>
            <person name="Turney S."/>
            <person name="Magnuson E."/>
            <person name="Levesque R."/>
            <person name="Greer C."/>
            <person name="Whyte L.G."/>
        </authorList>
    </citation>
    <scope>NUCLEOTIDE SEQUENCE [LARGE SCALE GENOMIC DNA]</scope>
    <source>
        <strain evidence="3 4">S5.20</strain>
    </source>
</reference>
<proteinExistence type="predicted"/>
<accession>A0A502DIT5</accession>
<keyword evidence="2" id="KW-1133">Transmembrane helix</keyword>
<evidence type="ECO:0000256" key="1">
    <source>
        <dbReference type="SAM" id="MobiDB-lite"/>
    </source>
</evidence>
<comment type="caution">
    <text evidence="3">The sequence shown here is derived from an EMBL/GenBank/DDBJ whole genome shotgun (WGS) entry which is preliminary data.</text>
</comment>